<evidence type="ECO:0000313" key="1">
    <source>
        <dbReference type="EMBL" id="RQT21897.1"/>
    </source>
</evidence>
<comment type="caution">
    <text evidence="1">The sequence shown here is derived from an EMBL/GenBank/DDBJ whole genome shotgun (WGS) entry which is preliminary data.</text>
</comment>
<dbReference type="Proteomes" id="UP000269271">
    <property type="component" value="Unassembled WGS sequence"/>
</dbReference>
<gene>
    <name evidence="1" type="ORF">DF037_29515</name>
</gene>
<sequence>MFLASAGQQLWVSGLNRVRGCSASNLRDWFRVGNYYLDHPPERRNLRIEPADQTEFNGSLATDIRRYASAAIESLDRIVSYPSQPQAAAWCLIRAYYASYFAANVLMRLTGSFSTNLAAAEIGQIKTTASLYGVPAPGGNTKRSLVSGVYYGGMSPISGSTTLVLKSMDGITGGVHKQFWAGFHEWLDRSQRDIKLGSLTAQEQKRAQAEYKLVSGALCYDSHSNGHWLSEFRNAVNYRLEHGVWHPYETTAWNMDRLVQIARDAIANPDVARINSARALPQVERAMETCCLLVGWMLASVSLLEKSAGPQRHFLNGLPSASL</sequence>
<dbReference type="EMBL" id="QTQX01000023">
    <property type="protein sequence ID" value="RQT21897.1"/>
    <property type="molecule type" value="Genomic_DNA"/>
</dbReference>
<evidence type="ECO:0000313" key="2">
    <source>
        <dbReference type="Proteomes" id="UP000269271"/>
    </source>
</evidence>
<reference evidence="1 2" key="1">
    <citation type="submission" date="2018-08" db="EMBL/GenBank/DDBJ databases">
        <title>Comparative analysis of Burkholderia isolates from Puerto Rico.</title>
        <authorList>
            <person name="Hall C."/>
            <person name="Sahl J."/>
            <person name="Wagner D."/>
        </authorList>
    </citation>
    <scope>NUCLEOTIDE SEQUENCE [LARGE SCALE GENOMIC DNA]</scope>
    <source>
        <strain evidence="1 2">Bp9001</strain>
    </source>
</reference>
<proteinExistence type="predicted"/>
<accession>A0A3N8QDK5</accession>
<name>A0A3N8QDK5_9BURK</name>
<organism evidence="1 2">
    <name type="scientific">Burkholderia contaminans</name>
    <dbReference type="NCBI Taxonomy" id="488447"/>
    <lineage>
        <taxon>Bacteria</taxon>
        <taxon>Pseudomonadati</taxon>
        <taxon>Pseudomonadota</taxon>
        <taxon>Betaproteobacteria</taxon>
        <taxon>Burkholderiales</taxon>
        <taxon>Burkholderiaceae</taxon>
        <taxon>Burkholderia</taxon>
        <taxon>Burkholderia cepacia complex</taxon>
    </lineage>
</organism>
<dbReference type="RefSeq" id="WP_124619390.1">
    <property type="nucleotide sequence ID" value="NZ_QTQX01000023.1"/>
</dbReference>
<protein>
    <submittedName>
        <fullName evidence="1">Uncharacterized protein</fullName>
    </submittedName>
</protein>
<dbReference type="AlphaFoldDB" id="A0A3N8QDK5"/>